<dbReference type="InterPro" id="IPR051722">
    <property type="entry name" value="Endocytosis_PI4K-reg_protein"/>
</dbReference>
<feature type="compositionally biased region" description="Low complexity" evidence="6">
    <location>
        <begin position="292"/>
        <end position="317"/>
    </location>
</feature>
<comment type="function">
    <text evidence="1">Involved in endocytosis.</text>
</comment>
<dbReference type="GO" id="GO:0072659">
    <property type="term" value="P:protein localization to plasma membrane"/>
    <property type="evidence" value="ECO:0007669"/>
    <property type="project" value="TreeGrafter"/>
</dbReference>
<proteinExistence type="inferred from homology"/>
<feature type="repeat" description="TPR" evidence="5">
    <location>
        <begin position="794"/>
        <end position="827"/>
    </location>
</feature>
<dbReference type="FunFam" id="1.25.40.10:FF:000421">
    <property type="entry name" value="Tetratricopeptide repeat domain 7B"/>
    <property type="match status" value="1"/>
</dbReference>
<dbReference type="Proteomes" id="UP000694845">
    <property type="component" value="Unplaced"/>
</dbReference>
<sequence>MAVSKKAAARLETEIEKYRVECNWEKVSELIKNTKSKTPPLESLTHLALGESELELYLLQNPPGKTLSKDASKQLASAKHHLHLAAKSGSKHVLRIDAQLLLAKLDYTLGEYGDVLKLFDKIHLDEISKSSMSCTRLKAVAEAFAIKGMCKEQMLSAIEDTSQKEKLKEEIVQCFEKAGDMALLYLQEVDKGRGAGSVLSSTSSLGGGGNLVGPVLETAVQRAPLIHIQEGKLDKGIGRFRQILKAVEARTSQGIRTTMARELAEVLLRGVCKNRYTPPPIEKEVEKEEKSSTPSSLPRGPGSASLSSLKPVSSRSSFKPKMYTTESRPSHCPDELLFVPKNVEEEALLLLLISELQVNRDVVLSRSKEHAQSREHSFLHATAVYDLLAITLSRRVQFSMLADFLDGTMKFSYQEFHMWYQFALALISAGRHTRALLVLRECATMQPENGPVLLQATKICLEKLNMINEGIEFAEKAVALGEGSPFIAKSYLWLGVGYSLKANETSIHTERQELQKKALKALEKSNSLDAGDFLVLYHIAWQLAISRQIPEAVLKVREALRLNGEHIPSLHLLALLLSAQKQYIEALGLIEVACNQYPDSMSLMFTKVKLEELQSGPEEALMTCKQMLSTWKETYDAMQSEESSRGTGLLDVVMSDRRSLAQMHLSEYSDRDSVSNAAILGGTWKSSIHNSIAASRVEHALSEVASSEGSSIPKQGRSQQIWMMQAHIWLAIAELYLSLEKPNEARACVQEASLLFPLSHHILFVRGCIHEYNQDFAEAKTCYDSALAINPSHIKSMQSLGAVLLSLEQYEMAEKVLRDAVNIDPTAHMAWINLGKVLEAQGEFESASDCLLTGLQLESTCPVQPFTTAGKLA</sequence>
<evidence type="ECO:0000256" key="3">
    <source>
        <dbReference type="ARBA" id="ARBA00022803"/>
    </source>
</evidence>
<dbReference type="GeneID" id="110986866"/>
<name>A0A8B7ZGP1_ACAPL</name>
<dbReference type="InterPro" id="IPR045819">
    <property type="entry name" value="TTC7_N"/>
</dbReference>
<feature type="domain" description="Tetratricopeptide repeat protein 7 N-terminal" evidence="7">
    <location>
        <begin position="4"/>
        <end position="405"/>
    </location>
</feature>
<evidence type="ECO:0000313" key="8">
    <source>
        <dbReference type="Proteomes" id="UP000694845"/>
    </source>
</evidence>
<evidence type="ECO:0000256" key="1">
    <source>
        <dbReference type="ARBA" id="ARBA00002550"/>
    </source>
</evidence>
<dbReference type="Pfam" id="PF07719">
    <property type="entry name" value="TPR_2"/>
    <property type="match status" value="1"/>
</dbReference>
<feature type="region of interest" description="Disordered" evidence="6">
    <location>
        <begin position="278"/>
        <end position="329"/>
    </location>
</feature>
<dbReference type="OrthoDB" id="29013at2759"/>
<dbReference type="SUPFAM" id="SSF48452">
    <property type="entry name" value="TPR-like"/>
    <property type="match status" value="2"/>
</dbReference>
<dbReference type="KEGG" id="aplc:110986866"/>
<dbReference type="SMART" id="SM00028">
    <property type="entry name" value="TPR"/>
    <property type="match status" value="7"/>
</dbReference>
<keyword evidence="8" id="KW-1185">Reference proteome</keyword>
<evidence type="ECO:0000256" key="2">
    <source>
        <dbReference type="ARBA" id="ARBA00022737"/>
    </source>
</evidence>
<dbReference type="Gene3D" id="1.25.40.10">
    <property type="entry name" value="Tetratricopeptide repeat domain"/>
    <property type="match status" value="2"/>
</dbReference>
<dbReference type="RefSeq" id="XP_022104823.1">
    <property type="nucleotide sequence ID" value="XM_022249131.1"/>
</dbReference>
<dbReference type="GO" id="GO:0046854">
    <property type="term" value="P:phosphatidylinositol phosphate biosynthetic process"/>
    <property type="evidence" value="ECO:0007669"/>
    <property type="project" value="TreeGrafter"/>
</dbReference>
<organism evidence="8 9">
    <name type="scientific">Acanthaster planci</name>
    <name type="common">Crown-of-thorns starfish</name>
    <dbReference type="NCBI Taxonomy" id="133434"/>
    <lineage>
        <taxon>Eukaryota</taxon>
        <taxon>Metazoa</taxon>
        <taxon>Echinodermata</taxon>
        <taxon>Eleutherozoa</taxon>
        <taxon>Asterozoa</taxon>
        <taxon>Asteroidea</taxon>
        <taxon>Valvatacea</taxon>
        <taxon>Valvatida</taxon>
        <taxon>Acanthasteridae</taxon>
        <taxon>Acanthaster</taxon>
    </lineage>
</organism>
<accession>A0A8B7ZGP1</accession>
<evidence type="ECO:0000256" key="5">
    <source>
        <dbReference type="PROSITE-ProRule" id="PRU00339"/>
    </source>
</evidence>
<dbReference type="PANTHER" id="PTHR23083">
    <property type="entry name" value="TETRATRICOPEPTIDE REPEAT PROTEIN, TPR"/>
    <property type="match status" value="1"/>
</dbReference>
<dbReference type="PROSITE" id="PS50005">
    <property type="entry name" value="TPR"/>
    <property type="match status" value="1"/>
</dbReference>
<protein>
    <submittedName>
        <fullName evidence="9">Tetratricopeptide repeat protein 7B-like isoform X1</fullName>
    </submittedName>
</protein>
<reference evidence="9" key="1">
    <citation type="submission" date="2025-08" db="UniProtKB">
        <authorList>
            <consortium name="RefSeq"/>
        </authorList>
    </citation>
    <scope>IDENTIFICATION</scope>
</reference>
<gene>
    <name evidence="9" type="primary">LOC110986866</name>
</gene>
<dbReference type="InterPro" id="IPR019734">
    <property type="entry name" value="TPR_rpt"/>
</dbReference>
<feature type="compositionally biased region" description="Basic and acidic residues" evidence="6">
    <location>
        <begin position="281"/>
        <end position="291"/>
    </location>
</feature>
<dbReference type="PANTHER" id="PTHR23083:SF464">
    <property type="entry name" value="TETRATRICOPEPTIDE REPEAT DOMAIN 7, ISOFORM A"/>
    <property type="match status" value="1"/>
</dbReference>
<evidence type="ECO:0000256" key="6">
    <source>
        <dbReference type="SAM" id="MobiDB-lite"/>
    </source>
</evidence>
<dbReference type="AlphaFoldDB" id="A0A8B7ZGP1"/>
<dbReference type="InterPro" id="IPR011990">
    <property type="entry name" value="TPR-like_helical_dom_sf"/>
</dbReference>
<evidence type="ECO:0000259" key="7">
    <source>
        <dbReference type="Pfam" id="PF19440"/>
    </source>
</evidence>
<dbReference type="InterPro" id="IPR013105">
    <property type="entry name" value="TPR_2"/>
</dbReference>
<evidence type="ECO:0000313" key="9">
    <source>
        <dbReference type="RefSeq" id="XP_022104823.1"/>
    </source>
</evidence>
<comment type="similarity">
    <text evidence="4">Belongs to the YPP1 family.</text>
</comment>
<dbReference type="GO" id="GO:0005886">
    <property type="term" value="C:plasma membrane"/>
    <property type="evidence" value="ECO:0007669"/>
    <property type="project" value="TreeGrafter"/>
</dbReference>
<keyword evidence="3 5" id="KW-0802">TPR repeat</keyword>
<keyword evidence="2" id="KW-0677">Repeat</keyword>
<dbReference type="Pfam" id="PF13181">
    <property type="entry name" value="TPR_8"/>
    <property type="match status" value="3"/>
</dbReference>
<dbReference type="Pfam" id="PF19440">
    <property type="entry name" value="TTC7_N"/>
    <property type="match status" value="1"/>
</dbReference>
<evidence type="ECO:0000256" key="4">
    <source>
        <dbReference type="ARBA" id="ARBA00038251"/>
    </source>
</evidence>